<keyword evidence="8 10" id="KW-0472">Membrane</keyword>
<dbReference type="SMART" id="SM00382">
    <property type="entry name" value="AAA"/>
    <property type="match status" value="1"/>
</dbReference>
<keyword evidence="4 10" id="KW-0812">Transmembrane</keyword>
<comment type="subcellular location">
    <subcellularLocation>
        <location evidence="1">Cell inner membrane</location>
        <topology evidence="1">Multi-pass membrane protein</topology>
    </subcellularLocation>
</comment>
<dbReference type="PANTHER" id="PTHR42798:SF6">
    <property type="entry name" value="CELL DIVISION ATP-BINDING PROTEIN FTSE"/>
    <property type="match status" value="1"/>
</dbReference>
<dbReference type="AlphaFoldDB" id="A0A172RVX3"/>
<proteinExistence type="inferred from homology"/>
<comment type="similarity">
    <text evidence="9">Belongs to the ABC transporter superfamily. Macrolide exporter (TC 3.A.1.122) family.</text>
</comment>
<keyword evidence="3" id="KW-1003">Cell membrane</keyword>
<reference evidence="13" key="1">
    <citation type="submission" date="2016-10" db="EMBL/GenBank/DDBJ databases">
        <authorList>
            <person name="Varghese N."/>
        </authorList>
    </citation>
    <scope>NUCLEOTIDE SEQUENCE [LARGE SCALE GENOMIC DNA]</scope>
    <source>
        <strain evidence="13">DSM 21843</strain>
    </source>
</reference>
<evidence type="ECO:0000256" key="6">
    <source>
        <dbReference type="ARBA" id="ARBA00022840"/>
    </source>
</evidence>
<evidence type="ECO:0000256" key="2">
    <source>
        <dbReference type="ARBA" id="ARBA00022448"/>
    </source>
</evidence>
<evidence type="ECO:0000256" key="4">
    <source>
        <dbReference type="ARBA" id="ARBA00022692"/>
    </source>
</evidence>
<dbReference type="GO" id="GO:0098796">
    <property type="term" value="C:membrane protein complex"/>
    <property type="evidence" value="ECO:0007669"/>
    <property type="project" value="UniProtKB-ARBA"/>
</dbReference>
<evidence type="ECO:0000256" key="10">
    <source>
        <dbReference type="SAM" id="Phobius"/>
    </source>
</evidence>
<dbReference type="PROSITE" id="PS00211">
    <property type="entry name" value="ABC_TRANSPORTER_1"/>
    <property type="match status" value="1"/>
</dbReference>
<gene>
    <name evidence="12" type="ORF">SAMN02910314_00244</name>
</gene>
<evidence type="ECO:0000256" key="1">
    <source>
        <dbReference type="ARBA" id="ARBA00004429"/>
    </source>
</evidence>
<keyword evidence="5" id="KW-0547">Nucleotide-binding</keyword>
<dbReference type="InterPro" id="IPR003593">
    <property type="entry name" value="AAA+_ATPase"/>
</dbReference>
<dbReference type="GO" id="GO:0022857">
    <property type="term" value="F:transmembrane transporter activity"/>
    <property type="evidence" value="ECO:0007669"/>
    <property type="project" value="UniProtKB-ARBA"/>
</dbReference>
<dbReference type="FunFam" id="3.40.50.300:FF:000032">
    <property type="entry name" value="Export ABC transporter ATP-binding protein"/>
    <property type="match status" value="1"/>
</dbReference>
<feature type="transmembrane region" description="Helical" evidence="10">
    <location>
        <begin position="1090"/>
        <end position="1114"/>
    </location>
</feature>
<dbReference type="GO" id="GO:0005524">
    <property type="term" value="F:ATP binding"/>
    <property type="evidence" value="ECO:0007669"/>
    <property type="project" value="UniProtKB-KW"/>
</dbReference>
<dbReference type="GO" id="GO:0016887">
    <property type="term" value="F:ATP hydrolysis activity"/>
    <property type="evidence" value="ECO:0007669"/>
    <property type="project" value="InterPro"/>
</dbReference>
<dbReference type="Pfam" id="PF00005">
    <property type="entry name" value="ABC_tran"/>
    <property type="match status" value="1"/>
</dbReference>
<protein>
    <submittedName>
        <fullName evidence="12">FtsX-like permease family protein</fullName>
    </submittedName>
</protein>
<keyword evidence="7 10" id="KW-1133">Transmembrane helix</keyword>
<dbReference type="STRING" id="79604.AAY81_00245"/>
<sequence length="1131" mass="120878">MIEVKGLRRSYKTGDFVQKALDGVTLNFRDNEFVAVLGPSGSGKTTLLNILGGLDHADGGDIVINGTSTKDYRSSDWDTYRNHRIGFVFQSYNLIPHQTILSNVELALTLSGVGRAERKRRAADALAEVGLGDHLHKKPSQLSGGQMQRVAIARALVNNPDIVLADEPTGALDTETGIQVMDILKKVADDRLVIMVTHNPELAEEYATRIVRLADGCIISDSDAFNPFNDSAIVGVPDPANEAARAAATAAALNAATAVHVDDPGQGAGGKEKKASMGFLTALALSFNNLMTKKGRTFLTAFAGSIGIIGIAAILALSNGVNNYILDTEEEALTSYPLTVTKSSFDVSSLLTATMGYTTGSDSEGSGDGEFSTSNSIPESTIMTDMFAKVKNNDLSAFKQYLESGESGIDEYVNTIQYDYGIEVNAFSPDTSSGVTQLNPSSMKSVFQNGISSSALSSSSGMSSFDEMLDNREMLEDQMDVVAGRWPENYNEAILVLNSSGAISDYTLYSLGVYDTSVMEDMVKQALNGEEVVVPETSGDFTYDDALNLSFKVVPASSMYRYNEEQGTWTDMSKDEEYMKEQVNQGIDLKVVGVVKPASASSSAVLNEGVAYTPELTQKLMEMASSSDIVKQQLASPDVDVFTGKTFEELQDSQASDFDMSSMFKVDEEALSNAFGFDSSSLDFSGMDLSGMDMSSMDLSGLSLDASSLDMSGVDMSGLFDSDTMAALIANAPQPDFSQMNPSINDEQRAAITAVSGQITGGFAPYVIAQGGTLADFQDSAKMQQYWAAYLQTESVQQQVAQLNALMGQAYGEALQTAMQDYMTNQYAPYMQQAMGNLISQAAQAMATEMATQMATQMAAATGQLGSQLSSAIGSSLTSQMSGLSDSLQSAFSFDADAFAQAIQFNMTQEDLVSLLTNYMNADELTYDGNLEKLGYASLDNPESIGIYPKDFAAKEKVLSIIDGYNQRMTDEGNDSRTIQYSDIAGTLMSSVTDIVNMISIVLIAFVSISLVVSSIMIGIITYISVLERKKEIGILRAMGASKGNVANVFNAETIIEGLIAGVFAIGFVVLVSIPVNAIVAASFDVENVMILPWVSGLVLIGVSVLLTFVAGLIPSGNASRRDPVEALRTE</sequence>
<dbReference type="PANTHER" id="PTHR42798">
    <property type="entry name" value="LIPOPROTEIN-RELEASING SYSTEM ATP-BINDING PROTEIN LOLD"/>
    <property type="match status" value="1"/>
</dbReference>
<dbReference type="SUPFAM" id="SSF52540">
    <property type="entry name" value="P-loop containing nucleoside triphosphate hydrolases"/>
    <property type="match status" value="1"/>
</dbReference>
<dbReference type="InterPro" id="IPR017911">
    <property type="entry name" value="MacB-like_ATP-bd"/>
</dbReference>
<keyword evidence="2" id="KW-0813">Transport</keyword>
<organism evidence="12 13">
    <name type="scientific">Denitrobacterium detoxificans</name>
    <dbReference type="NCBI Taxonomy" id="79604"/>
    <lineage>
        <taxon>Bacteria</taxon>
        <taxon>Bacillati</taxon>
        <taxon>Actinomycetota</taxon>
        <taxon>Coriobacteriia</taxon>
        <taxon>Eggerthellales</taxon>
        <taxon>Eggerthellaceae</taxon>
        <taxon>Denitrobacterium</taxon>
    </lineage>
</organism>
<dbReference type="EMBL" id="FOEC01000001">
    <property type="protein sequence ID" value="SEO43509.1"/>
    <property type="molecule type" value="Genomic_DNA"/>
</dbReference>
<accession>A0A172RVX3</accession>
<dbReference type="InterPro" id="IPR003838">
    <property type="entry name" value="ABC3_permease_C"/>
</dbReference>
<dbReference type="PATRIC" id="fig|79604.3.peg.49"/>
<dbReference type="OrthoDB" id="2079174at2"/>
<dbReference type="Gene3D" id="3.40.50.300">
    <property type="entry name" value="P-loop containing nucleotide triphosphate hydrolases"/>
    <property type="match status" value="1"/>
</dbReference>
<dbReference type="Proteomes" id="UP000182975">
    <property type="component" value="Unassembled WGS sequence"/>
</dbReference>
<dbReference type="Pfam" id="PF02687">
    <property type="entry name" value="FtsX"/>
    <property type="match status" value="1"/>
</dbReference>
<dbReference type="KEGG" id="ddt:AAY81_00245"/>
<feature type="transmembrane region" description="Helical" evidence="10">
    <location>
        <begin position="998"/>
        <end position="1027"/>
    </location>
</feature>
<evidence type="ECO:0000256" key="7">
    <source>
        <dbReference type="ARBA" id="ARBA00022989"/>
    </source>
</evidence>
<evidence type="ECO:0000256" key="9">
    <source>
        <dbReference type="ARBA" id="ARBA00038388"/>
    </source>
</evidence>
<dbReference type="RefSeq" id="WP_066659921.1">
    <property type="nucleotide sequence ID" value="NZ_CP011402.1"/>
</dbReference>
<dbReference type="InterPro" id="IPR027417">
    <property type="entry name" value="P-loop_NTPase"/>
</dbReference>
<feature type="transmembrane region" description="Helical" evidence="10">
    <location>
        <begin position="1059"/>
        <end position="1084"/>
    </location>
</feature>
<evidence type="ECO:0000256" key="8">
    <source>
        <dbReference type="ARBA" id="ARBA00023136"/>
    </source>
</evidence>
<evidence type="ECO:0000256" key="5">
    <source>
        <dbReference type="ARBA" id="ARBA00022741"/>
    </source>
</evidence>
<keyword evidence="6" id="KW-0067">ATP-binding</keyword>
<dbReference type="PROSITE" id="PS50893">
    <property type="entry name" value="ABC_TRANSPORTER_2"/>
    <property type="match status" value="1"/>
</dbReference>
<evidence type="ECO:0000313" key="12">
    <source>
        <dbReference type="EMBL" id="SEO43509.1"/>
    </source>
</evidence>
<evidence type="ECO:0000259" key="11">
    <source>
        <dbReference type="PROSITE" id="PS50893"/>
    </source>
</evidence>
<dbReference type="InterPro" id="IPR003439">
    <property type="entry name" value="ABC_transporter-like_ATP-bd"/>
</dbReference>
<name>A0A172RVX3_9ACTN</name>
<dbReference type="InterPro" id="IPR017871">
    <property type="entry name" value="ABC_transporter-like_CS"/>
</dbReference>
<feature type="transmembrane region" description="Helical" evidence="10">
    <location>
        <begin position="298"/>
        <end position="317"/>
    </location>
</feature>
<dbReference type="CDD" id="cd03255">
    <property type="entry name" value="ABC_MJ0796_LolCDE_FtsE"/>
    <property type="match status" value="1"/>
</dbReference>
<evidence type="ECO:0000256" key="3">
    <source>
        <dbReference type="ARBA" id="ARBA00022475"/>
    </source>
</evidence>
<dbReference type="GO" id="GO:0005886">
    <property type="term" value="C:plasma membrane"/>
    <property type="evidence" value="ECO:0007669"/>
    <property type="project" value="UniProtKB-SubCell"/>
</dbReference>
<feature type="domain" description="ABC transporter" evidence="11">
    <location>
        <begin position="2"/>
        <end position="240"/>
    </location>
</feature>
<keyword evidence="13" id="KW-1185">Reference proteome</keyword>
<evidence type="ECO:0000313" key="13">
    <source>
        <dbReference type="Proteomes" id="UP000182975"/>
    </source>
</evidence>